<name>A0A0X3AN76_9FLAO</name>
<keyword evidence="2" id="KW-1185">Reference proteome</keyword>
<evidence type="ECO:0000313" key="2">
    <source>
        <dbReference type="Proteomes" id="UP000182761"/>
    </source>
</evidence>
<gene>
    <name evidence="1" type="ORF">Ga0061079_103137</name>
</gene>
<protein>
    <submittedName>
        <fullName evidence="1">NADH:flavin oxidoreductase / NADH oxidase family</fullName>
    </submittedName>
</protein>
<sequence length="54" mass="5936">MGLTGDFIGAFKGQSFQASDNSLDELNRTLDLIAVGRALLSDPKWVLKIKKENL</sequence>
<reference evidence="1 2" key="1">
    <citation type="submission" date="2016-01" db="EMBL/GenBank/DDBJ databases">
        <authorList>
            <person name="McClelland M."/>
            <person name="Jain A."/>
            <person name="Saraogi P."/>
            <person name="Mendelson R."/>
            <person name="Westerman R."/>
            <person name="SanMiguel P."/>
            <person name="Csonka L."/>
        </authorList>
    </citation>
    <scope>NUCLEOTIDE SEQUENCE [LARGE SCALE GENOMIC DNA]</scope>
    <source>
        <strain evidence="1 2">R-53146</strain>
    </source>
</reference>
<organism evidence="1 2">
    <name type="scientific">Apibacter mensalis</name>
    <dbReference type="NCBI Taxonomy" id="1586267"/>
    <lineage>
        <taxon>Bacteria</taxon>
        <taxon>Pseudomonadati</taxon>
        <taxon>Bacteroidota</taxon>
        <taxon>Flavobacteriia</taxon>
        <taxon>Flavobacteriales</taxon>
        <taxon>Weeksellaceae</taxon>
        <taxon>Apibacter</taxon>
    </lineage>
</organism>
<dbReference type="STRING" id="1586267.GCA_001418685_00659"/>
<dbReference type="AlphaFoldDB" id="A0A0X3AN76"/>
<dbReference type="EMBL" id="FCOR01000003">
    <property type="protein sequence ID" value="CVK15826.1"/>
    <property type="molecule type" value="Genomic_DNA"/>
</dbReference>
<dbReference type="RefSeq" id="WP_245630725.1">
    <property type="nucleotide sequence ID" value="NZ_FCOR01000003.1"/>
</dbReference>
<evidence type="ECO:0000313" key="1">
    <source>
        <dbReference type="EMBL" id="CVK15826.1"/>
    </source>
</evidence>
<dbReference type="Proteomes" id="UP000182761">
    <property type="component" value="Unassembled WGS sequence"/>
</dbReference>
<accession>A0A0X3AN76</accession>
<proteinExistence type="predicted"/>